<proteinExistence type="predicted"/>
<dbReference type="KEGG" id="eac:EAL2_c18220"/>
<dbReference type="HOGENOM" id="CLU_211007_0_0_9"/>
<dbReference type="OrthoDB" id="1755086at2"/>
<accession>W8T5U7</accession>
<name>W8T5U7_PEPAC</name>
<dbReference type="PATRIC" id="fig|1286171.3.peg.1781"/>
<dbReference type="eggNOG" id="ENOG5033JQ5">
    <property type="taxonomic scope" value="Bacteria"/>
</dbReference>
<protein>
    <recommendedName>
        <fullName evidence="4">Nitrate ABC transporter substrate-binding protein</fullName>
    </recommendedName>
</protein>
<feature type="transmembrane region" description="Helical" evidence="1">
    <location>
        <begin position="13"/>
        <end position="31"/>
    </location>
</feature>
<keyword evidence="1" id="KW-0472">Membrane</keyword>
<reference evidence="2 3" key="1">
    <citation type="journal article" date="2014" name="Genome Announc.">
        <title>Complete Genome Sequence of Amino Acid-Utilizing Eubacterium acidaminophilum al-2 (DSM 3953).</title>
        <authorList>
            <person name="Poehlein A."/>
            <person name="Andreesen J.R."/>
            <person name="Daniel R."/>
        </authorList>
    </citation>
    <scope>NUCLEOTIDE SEQUENCE [LARGE SCALE GENOMIC DNA]</scope>
    <source>
        <strain evidence="2 3">DSM 3953</strain>
    </source>
</reference>
<gene>
    <name evidence="2" type="ORF">EAL2_c18220</name>
</gene>
<sequence>MVEAQTRMQTEKLVALMFFAAIVGFLIDRVIQYLNKAITKWRYAE</sequence>
<evidence type="ECO:0008006" key="4">
    <source>
        <dbReference type="Google" id="ProtNLM"/>
    </source>
</evidence>
<keyword evidence="1" id="KW-0812">Transmembrane</keyword>
<organism evidence="2 3">
    <name type="scientific">Peptoclostridium acidaminophilum DSM 3953</name>
    <dbReference type="NCBI Taxonomy" id="1286171"/>
    <lineage>
        <taxon>Bacteria</taxon>
        <taxon>Bacillati</taxon>
        <taxon>Bacillota</taxon>
        <taxon>Clostridia</taxon>
        <taxon>Peptostreptococcales</taxon>
        <taxon>Peptoclostridiaceae</taxon>
        <taxon>Peptoclostridium</taxon>
    </lineage>
</organism>
<keyword evidence="3" id="KW-1185">Reference proteome</keyword>
<evidence type="ECO:0000313" key="2">
    <source>
        <dbReference type="EMBL" id="AHM57114.1"/>
    </source>
</evidence>
<evidence type="ECO:0000313" key="3">
    <source>
        <dbReference type="Proteomes" id="UP000019591"/>
    </source>
</evidence>
<dbReference type="EMBL" id="CP007452">
    <property type="protein sequence ID" value="AHM57114.1"/>
    <property type="molecule type" value="Genomic_DNA"/>
</dbReference>
<dbReference type="STRING" id="1286171.EAL2_c18220"/>
<dbReference type="Proteomes" id="UP000019591">
    <property type="component" value="Chromosome"/>
</dbReference>
<keyword evidence="1" id="KW-1133">Transmembrane helix</keyword>
<dbReference type="AlphaFoldDB" id="W8T5U7"/>
<evidence type="ECO:0000256" key="1">
    <source>
        <dbReference type="SAM" id="Phobius"/>
    </source>
</evidence>